<dbReference type="PANTHER" id="PTHR47326">
    <property type="entry name" value="TRANSPOSABLE ELEMENT TC3 TRANSPOSASE-LIKE PROTEIN"/>
    <property type="match status" value="1"/>
</dbReference>
<gene>
    <name evidence="1" type="ORF">ANN_14021</name>
</gene>
<organism evidence="1 2">
    <name type="scientific">Periplaneta americana</name>
    <name type="common">American cockroach</name>
    <name type="synonym">Blatta americana</name>
    <dbReference type="NCBI Taxonomy" id="6978"/>
    <lineage>
        <taxon>Eukaryota</taxon>
        <taxon>Metazoa</taxon>
        <taxon>Ecdysozoa</taxon>
        <taxon>Arthropoda</taxon>
        <taxon>Hexapoda</taxon>
        <taxon>Insecta</taxon>
        <taxon>Pterygota</taxon>
        <taxon>Neoptera</taxon>
        <taxon>Polyneoptera</taxon>
        <taxon>Dictyoptera</taxon>
        <taxon>Blattodea</taxon>
        <taxon>Blattoidea</taxon>
        <taxon>Blattidae</taxon>
        <taxon>Blattinae</taxon>
        <taxon>Periplaneta</taxon>
    </lineage>
</organism>
<protein>
    <submittedName>
        <fullName evidence="1">Uncharacterized protein</fullName>
    </submittedName>
</protein>
<dbReference type="InterPro" id="IPR036397">
    <property type="entry name" value="RNaseH_sf"/>
</dbReference>
<evidence type="ECO:0000313" key="2">
    <source>
        <dbReference type="Proteomes" id="UP001148838"/>
    </source>
</evidence>
<dbReference type="Gene3D" id="3.30.420.10">
    <property type="entry name" value="Ribonuclease H-like superfamily/Ribonuclease H"/>
    <property type="match status" value="1"/>
</dbReference>
<dbReference type="Proteomes" id="UP001148838">
    <property type="component" value="Unassembled WGS sequence"/>
</dbReference>
<dbReference type="PANTHER" id="PTHR47326:SF1">
    <property type="entry name" value="HTH PSQ-TYPE DOMAIN-CONTAINING PROTEIN"/>
    <property type="match status" value="1"/>
</dbReference>
<evidence type="ECO:0000313" key="1">
    <source>
        <dbReference type="EMBL" id="KAJ4438082.1"/>
    </source>
</evidence>
<dbReference type="EMBL" id="JAJSOF020000019">
    <property type="protein sequence ID" value="KAJ4438082.1"/>
    <property type="molecule type" value="Genomic_DNA"/>
</dbReference>
<comment type="caution">
    <text evidence="1">The sequence shown here is derived from an EMBL/GenBank/DDBJ whole genome shotgun (WGS) entry which is preliminary data.</text>
</comment>
<name>A0ABQ8SWM4_PERAM</name>
<proteinExistence type="predicted"/>
<sequence length="186" mass="21051">MQRLRGRQKIGKIGECQLPEDSLDSTSDTNKASLMRQLGQEIMRSVYSKKANMAQLLNRCRRAVLTCYGTKIVLQWLKEGKLVINKISQLGPMDPSTNSRSPDLTVCDFFLWGYLKMKVFGGNPLRTIPALKQRIQEEVAAIPVNMLRGVRGQTQRMMHSSVREACSRSLIARHDGLAHRQQHSQA</sequence>
<accession>A0ABQ8SWM4</accession>
<keyword evidence="2" id="KW-1185">Reference proteome</keyword>
<reference evidence="1 2" key="1">
    <citation type="journal article" date="2022" name="Allergy">
        <title>Genome assembly and annotation of Periplaneta americana reveal a comprehensive cockroach allergen profile.</title>
        <authorList>
            <person name="Wang L."/>
            <person name="Xiong Q."/>
            <person name="Saelim N."/>
            <person name="Wang L."/>
            <person name="Nong W."/>
            <person name="Wan A.T."/>
            <person name="Shi M."/>
            <person name="Liu X."/>
            <person name="Cao Q."/>
            <person name="Hui J.H.L."/>
            <person name="Sookrung N."/>
            <person name="Leung T.F."/>
            <person name="Tungtrongchitr A."/>
            <person name="Tsui S.K.W."/>
        </authorList>
    </citation>
    <scope>NUCLEOTIDE SEQUENCE [LARGE SCALE GENOMIC DNA]</scope>
    <source>
        <strain evidence="1">PWHHKU_190912</strain>
    </source>
</reference>